<dbReference type="Gene3D" id="3.40.50.2000">
    <property type="entry name" value="Glycogen Phosphorylase B"/>
    <property type="match status" value="1"/>
</dbReference>
<keyword evidence="3" id="KW-1185">Reference proteome</keyword>
<comment type="caution">
    <text evidence="2">The sequence shown here is derived from an EMBL/GenBank/DDBJ whole genome shotgun (WGS) entry which is preliminary data.</text>
</comment>
<dbReference type="Pfam" id="PF04101">
    <property type="entry name" value="Glyco_tran_28_C"/>
    <property type="match status" value="1"/>
</dbReference>
<dbReference type="AlphaFoldDB" id="A0AAV7HC09"/>
<gene>
    <name evidence="2" type="ORF">IEQ34_005106</name>
</gene>
<dbReference type="InterPro" id="IPR007235">
    <property type="entry name" value="Glyco_trans_28_C"/>
</dbReference>
<evidence type="ECO:0000313" key="3">
    <source>
        <dbReference type="Proteomes" id="UP000775213"/>
    </source>
</evidence>
<evidence type="ECO:0000313" key="2">
    <source>
        <dbReference type="EMBL" id="KAH0465003.1"/>
    </source>
</evidence>
<name>A0AAV7HC09_DENCH</name>
<dbReference type="GO" id="GO:0016758">
    <property type="term" value="F:hexosyltransferase activity"/>
    <property type="evidence" value="ECO:0007669"/>
    <property type="project" value="InterPro"/>
</dbReference>
<protein>
    <recommendedName>
        <fullName evidence="1">Glycosyl transferase family 28 C-terminal domain-containing protein</fullName>
    </recommendedName>
</protein>
<sequence>MKYIVVTITLAIPSPTASDDHQTKNAYAMADLAGAHVLTEDELDSCSLQTAINNVLGDNNLMEEMSEKARRASRPNAASHIAESILSILD</sequence>
<reference evidence="2 3" key="1">
    <citation type="journal article" date="2021" name="Hortic Res">
        <title>Chromosome-scale assembly of the Dendrobium chrysotoxum genome enhances the understanding of orchid evolution.</title>
        <authorList>
            <person name="Zhang Y."/>
            <person name="Zhang G.Q."/>
            <person name="Zhang D."/>
            <person name="Liu X.D."/>
            <person name="Xu X.Y."/>
            <person name="Sun W.H."/>
            <person name="Yu X."/>
            <person name="Zhu X."/>
            <person name="Wang Z.W."/>
            <person name="Zhao X."/>
            <person name="Zhong W.Y."/>
            <person name="Chen H."/>
            <person name="Yin W.L."/>
            <person name="Huang T."/>
            <person name="Niu S.C."/>
            <person name="Liu Z.J."/>
        </authorList>
    </citation>
    <scope>NUCLEOTIDE SEQUENCE [LARGE SCALE GENOMIC DNA]</scope>
    <source>
        <strain evidence="2">Lindl</strain>
    </source>
</reference>
<feature type="domain" description="Glycosyl transferase family 28 C-terminal" evidence="1">
    <location>
        <begin position="10"/>
        <end position="80"/>
    </location>
</feature>
<organism evidence="2 3">
    <name type="scientific">Dendrobium chrysotoxum</name>
    <name type="common">Orchid</name>
    <dbReference type="NCBI Taxonomy" id="161865"/>
    <lineage>
        <taxon>Eukaryota</taxon>
        <taxon>Viridiplantae</taxon>
        <taxon>Streptophyta</taxon>
        <taxon>Embryophyta</taxon>
        <taxon>Tracheophyta</taxon>
        <taxon>Spermatophyta</taxon>
        <taxon>Magnoliopsida</taxon>
        <taxon>Liliopsida</taxon>
        <taxon>Asparagales</taxon>
        <taxon>Orchidaceae</taxon>
        <taxon>Epidendroideae</taxon>
        <taxon>Malaxideae</taxon>
        <taxon>Dendrobiinae</taxon>
        <taxon>Dendrobium</taxon>
    </lineage>
</organism>
<dbReference type="PANTHER" id="PTHR21015">
    <property type="entry name" value="UDP-N-ACETYLGLUCOSAMINE--N-ACETYLMURAMYL-(PENTAPEPTIDE) PYROPHOSPHORYL-UNDECAPRENOL N-ACETYLGLUCOSAMINE TRANSFERASE 1"/>
    <property type="match status" value="1"/>
</dbReference>
<accession>A0AAV7HC09</accession>
<dbReference type="PANTHER" id="PTHR21015:SF22">
    <property type="entry name" value="GLYCOSYLTRANSFERASE"/>
    <property type="match status" value="1"/>
</dbReference>
<dbReference type="Proteomes" id="UP000775213">
    <property type="component" value="Unassembled WGS sequence"/>
</dbReference>
<dbReference type="SUPFAM" id="SSF53756">
    <property type="entry name" value="UDP-Glycosyltransferase/glycogen phosphorylase"/>
    <property type="match status" value="1"/>
</dbReference>
<proteinExistence type="predicted"/>
<evidence type="ECO:0000259" key="1">
    <source>
        <dbReference type="Pfam" id="PF04101"/>
    </source>
</evidence>
<dbReference type="EMBL" id="JAGFBR010000006">
    <property type="protein sequence ID" value="KAH0465003.1"/>
    <property type="molecule type" value="Genomic_DNA"/>
</dbReference>